<reference evidence="3" key="1">
    <citation type="submission" date="2021-02" db="EMBL/GenBank/DDBJ databases">
        <authorList>
            <person name="Nowell W R."/>
        </authorList>
    </citation>
    <scope>NUCLEOTIDE SEQUENCE</scope>
</reference>
<sequence length="58" mass="6812">TSVESLGEEVEALKRVKHELEERKKAILQQITETRNQYEYLHQQVLPDRQLPPAITVK</sequence>
<name>A0A8S3CRW4_9BILA</name>
<proteinExistence type="predicted"/>
<accession>A0A8S3CRW4</accession>
<protein>
    <submittedName>
        <fullName evidence="3">Uncharacterized protein</fullName>
    </submittedName>
</protein>
<evidence type="ECO:0000313" key="3">
    <source>
        <dbReference type="EMBL" id="CAF4949848.1"/>
    </source>
</evidence>
<comment type="caution">
    <text evidence="3">The sequence shown here is derived from an EMBL/GenBank/DDBJ whole genome shotgun (WGS) entry which is preliminary data.</text>
</comment>
<feature type="non-terminal residue" evidence="3">
    <location>
        <position position="1"/>
    </location>
</feature>
<dbReference type="AlphaFoldDB" id="A0A8S3CRW4"/>
<gene>
    <name evidence="2" type="ORF">SMN809_LOCUS44878</name>
    <name evidence="3" type="ORF">SMN809_LOCUS54063</name>
</gene>
<keyword evidence="1" id="KW-0175">Coiled coil</keyword>
<organism evidence="3 4">
    <name type="scientific">Rotaria magnacalcarata</name>
    <dbReference type="NCBI Taxonomy" id="392030"/>
    <lineage>
        <taxon>Eukaryota</taxon>
        <taxon>Metazoa</taxon>
        <taxon>Spiralia</taxon>
        <taxon>Gnathifera</taxon>
        <taxon>Rotifera</taxon>
        <taxon>Eurotatoria</taxon>
        <taxon>Bdelloidea</taxon>
        <taxon>Philodinida</taxon>
        <taxon>Philodinidae</taxon>
        <taxon>Rotaria</taxon>
    </lineage>
</organism>
<dbReference type="Proteomes" id="UP000676336">
    <property type="component" value="Unassembled WGS sequence"/>
</dbReference>
<evidence type="ECO:0000256" key="1">
    <source>
        <dbReference type="SAM" id="Coils"/>
    </source>
</evidence>
<dbReference type="EMBL" id="CAJOBI010135799">
    <property type="protein sequence ID" value="CAF4744937.1"/>
    <property type="molecule type" value="Genomic_DNA"/>
</dbReference>
<dbReference type="EMBL" id="CAJOBI010187511">
    <property type="protein sequence ID" value="CAF4949848.1"/>
    <property type="molecule type" value="Genomic_DNA"/>
</dbReference>
<feature type="coiled-coil region" evidence="1">
    <location>
        <begin position="3"/>
        <end position="37"/>
    </location>
</feature>
<evidence type="ECO:0000313" key="2">
    <source>
        <dbReference type="EMBL" id="CAF4744937.1"/>
    </source>
</evidence>
<evidence type="ECO:0000313" key="4">
    <source>
        <dbReference type="Proteomes" id="UP000676336"/>
    </source>
</evidence>